<evidence type="ECO:0000313" key="3">
    <source>
        <dbReference type="Proteomes" id="UP001206878"/>
    </source>
</evidence>
<evidence type="ECO:0000256" key="1">
    <source>
        <dbReference type="ARBA" id="ARBA00001966"/>
    </source>
</evidence>
<dbReference type="EMBL" id="JANPXH010001339">
    <property type="protein sequence ID" value="MCR6679487.1"/>
    <property type="molecule type" value="Genomic_DNA"/>
</dbReference>
<organism evidence="2 3">
    <name type="scientific">Escherichia marmotae</name>
    <dbReference type="NCBI Taxonomy" id="1499973"/>
    <lineage>
        <taxon>Bacteria</taxon>
        <taxon>Pseudomonadati</taxon>
        <taxon>Pseudomonadota</taxon>
        <taxon>Gammaproteobacteria</taxon>
        <taxon>Enterobacterales</taxon>
        <taxon>Enterobacteriaceae</taxon>
        <taxon>Escherichia</taxon>
    </lineage>
</organism>
<reference evidence="2" key="1">
    <citation type="submission" date="2022-07" db="EMBL/GenBank/DDBJ databases">
        <title>Diversity of ethanolamine utilization by human commensal Escherichia coli.</title>
        <authorList>
            <person name="Jubelin G."/>
        </authorList>
    </citation>
    <scope>NUCLEOTIDE SEQUENCE</scope>
    <source>
        <strain evidence="2">S1</strain>
    </source>
</reference>
<dbReference type="SUPFAM" id="SSF102114">
    <property type="entry name" value="Radical SAM enzymes"/>
    <property type="match status" value="1"/>
</dbReference>
<dbReference type="InterPro" id="IPR058240">
    <property type="entry name" value="rSAM_sf"/>
</dbReference>
<gene>
    <name evidence="2" type="ORF">NVV43_28980</name>
</gene>
<feature type="non-terminal residue" evidence="2">
    <location>
        <position position="81"/>
    </location>
</feature>
<evidence type="ECO:0000313" key="2">
    <source>
        <dbReference type="EMBL" id="MCR6679487.1"/>
    </source>
</evidence>
<protein>
    <submittedName>
        <fullName evidence="2">Uncharacterized protein</fullName>
    </submittedName>
</protein>
<comment type="caution">
    <text evidence="2">The sequence shown here is derived from an EMBL/GenBank/DDBJ whole genome shotgun (WGS) entry which is preliminary data.</text>
</comment>
<feature type="non-terminal residue" evidence="2">
    <location>
        <position position="1"/>
    </location>
</feature>
<dbReference type="Proteomes" id="UP001206878">
    <property type="component" value="Unassembled WGS sequence"/>
</dbReference>
<comment type="cofactor">
    <cofactor evidence="1">
        <name>[4Fe-4S] cluster</name>
        <dbReference type="ChEBI" id="CHEBI:49883"/>
    </cofactor>
</comment>
<dbReference type="AlphaFoldDB" id="A0AAW5N4K8"/>
<accession>A0AAW5N4K8</accession>
<sequence>GSEEGLETLHKQITVEQNYKAVNLLKSIGLMFEYGFMLLDPSSTFESIRENIGFLRNILDDGCLPVTFCRMLPYDGTPIHD</sequence>
<proteinExistence type="predicted"/>
<name>A0AAW5N4K8_9ESCH</name>